<evidence type="ECO:0000259" key="21">
    <source>
        <dbReference type="Pfam" id="PF00925"/>
    </source>
</evidence>
<dbReference type="EMBL" id="BLAX01000001">
    <property type="protein sequence ID" value="GET32200.1"/>
    <property type="molecule type" value="Genomic_DNA"/>
</dbReference>
<evidence type="ECO:0000256" key="8">
    <source>
        <dbReference type="ARBA" id="ARBA00022619"/>
    </source>
</evidence>
<feature type="region of interest" description="GTP cyclohydrolase II" evidence="20">
    <location>
        <begin position="206"/>
        <end position="412"/>
    </location>
</feature>
<dbReference type="UniPathway" id="UPA00275">
    <property type="reaction ID" value="UER00399"/>
</dbReference>
<reference evidence="22 23" key="1">
    <citation type="submission" date="2019-10" db="EMBL/GenBank/DDBJ databases">
        <title>Prolixibacter strains distinguished by the presence of nitrate reductase genes were adept at nitrate-dependent anaerobic corrosion of metallic iron and carbon steel.</title>
        <authorList>
            <person name="Iino T."/>
            <person name="Shono N."/>
            <person name="Ito K."/>
            <person name="Nakamura R."/>
            <person name="Sueoka K."/>
            <person name="Harayama S."/>
            <person name="Ohkuma M."/>
        </authorList>
    </citation>
    <scope>NUCLEOTIDE SEQUENCE [LARGE SCALE GENOMIC DNA]</scope>
    <source>
        <strain evidence="22 23">JCM 13498</strain>
    </source>
</reference>
<comment type="function">
    <text evidence="3 20">Catalyzes the conversion of D-ribulose 5-phosphate to formate and 3,4-dihydroxy-2-butanone 4-phosphate.</text>
</comment>
<evidence type="ECO:0000313" key="23">
    <source>
        <dbReference type="Proteomes" id="UP000391834"/>
    </source>
</evidence>
<feature type="binding site" evidence="20">
    <location>
        <position position="277"/>
    </location>
    <ligand>
        <name>GTP</name>
        <dbReference type="ChEBI" id="CHEBI:37565"/>
    </ligand>
</feature>
<dbReference type="InterPro" id="IPR032677">
    <property type="entry name" value="GTP_cyclohydro_II"/>
</dbReference>
<evidence type="ECO:0000256" key="6">
    <source>
        <dbReference type="ARBA" id="ARBA00005520"/>
    </source>
</evidence>
<feature type="binding site" evidence="20">
    <location>
        <position position="321"/>
    </location>
    <ligand>
        <name>GTP</name>
        <dbReference type="ChEBI" id="CHEBI:37565"/>
    </ligand>
</feature>
<keyword evidence="16 20" id="KW-0456">Lyase</keyword>
<dbReference type="NCBIfam" id="NF001591">
    <property type="entry name" value="PRK00393.1"/>
    <property type="match status" value="1"/>
</dbReference>
<evidence type="ECO:0000256" key="17">
    <source>
        <dbReference type="ARBA" id="ARBA00023268"/>
    </source>
</evidence>
<dbReference type="RefSeq" id="WP_025863307.1">
    <property type="nucleotide sequence ID" value="NZ_BLAX01000001.1"/>
</dbReference>
<feature type="binding site" evidence="20">
    <location>
        <begin position="256"/>
        <end position="260"/>
    </location>
    <ligand>
        <name>GTP</name>
        <dbReference type="ChEBI" id="CHEBI:37565"/>
    </ligand>
</feature>
<feature type="binding site" evidence="20">
    <location>
        <position position="31"/>
    </location>
    <ligand>
        <name>Mg(2+)</name>
        <dbReference type="ChEBI" id="CHEBI:18420"/>
        <label>1</label>
    </ligand>
</feature>
<feature type="binding site" evidence="20">
    <location>
        <position position="147"/>
    </location>
    <ligand>
        <name>Mg(2+)</name>
        <dbReference type="ChEBI" id="CHEBI:18420"/>
        <label>2</label>
    </ligand>
</feature>
<comment type="pathway">
    <text evidence="5 20">Cofactor biosynthesis; riboflavin biosynthesis; 2-hydroxy-3-oxobutyl phosphate from D-ribulose 5-phosphate: step 1/1.</text>
</comment>
<dbReference type="PANTHER" id="PTHR21327:SF18">
    <property type="entry name" value="3,4-DIHYDROXY-2-BUTANONE 4-PHOSPHATE SYNTHASE"/>
    <property type="match status" value="1"/>
</dbReference>
<dbReference type="NCBIfam" id="TIGR00505">
    <property type="entry name" value="ribA"/>
    <property type="match status" value="1"/>
</dbReference>
<dbReference type="GO" id="GO:0003935">
    <property type="term" value="F:GTP cyclohydrolase II activity"/>
    <property type="evidence" value="ECO:0007669"/>
    <property type="project" value="UniProtKB-UniRule"/>
</dbReference>
<evidence type="ECO:0000256" key="9">
    <source>
        <dbReference type="ARBA" id="ARBA00022723"/>
    </source>
</evidence>
<dbReference type="HAMAP" id="MF_01283">
    <property type="entry name" value="RibBA"/>
    <property type="match status" value="1"/>
</dbReference>
<feature type="binding site" evidence="20">
    <location>
        <position position="274"/>
    </location>
    <ligand>
        <name>Zn(2+)</name>
        <dbReference type="ChEBI" id="CHEBI:29105"/>
        <note>catalytic</note>
    </ligand>
</feature>
<keyword evidence="15 20" id="KW-0464">Manganese</keyword>
<feature type="region of interest" description="DHBP synthase" evidence="20">
    <location>
        <begin position="1"/>
        <end position="205"/>
    </location>
</feature>
<dbReference type="SUPFAM" id="SSF142695">
    <property type="entry name" value="RibA-like"/>
    <property type="match status" value="1"/>
</dbReference>
<evidence type="ECO:0000256" key="3">
    <source>
        <dbReference type="ARBA" id="ARBA00002284"/>
    </source>
</evidence>
<evidence type="ECO:0000256" key="5">
    <source>
        <dbReference type="ARBA" id="ARBA00004904"/>
    </source>
</evidence>
<evidence type="ECO:0000256" key="2">
    <source>
        <dbReference type="ARBA" id="ARBA00001936"/>
    </source>
</evidence>
<dbReference type="HAMAP" id="MF_00179">
    <property type="entry name" value="RibA"/>
    <property type="match status" value="1"/>
</dbReference>
<dbReference type="GO" id="GO:0009231">
    <property type="term" value="P:riboflavin biosynthetic process"/>
    <property type="evidence" value="ECO:0007669"/>
    <property type="project" value="UniProtKB-UniRule"/>
</dbReference>
<dbReference type="CDD" id="cd00641">
    <property type="entry name" value="GTP_cyclohydro2"/>
    <property type="match status" value="1"/>
</dbReference>
<keyword evidence="12 20" id="KW-0862">Zinc</keyword>
<keyword evidence="8 20" id="KW-0686">Riboflavin biosynthesis</keyword>
<dbReference type="GO" id="GO:0030145">
    <property type="term" value="F:manganese ion binding"/>
    <property type="evidence" value="ECO:0007669"/>
    <property type="project" value="UniProtKB-UniRule"/>
</dbReference>
<evidence type="ECO:0000256" key="16">
    <source>
        <dbReference type="ARBA" id="ARBA00023239"/>
    </source>
</evidence>
<sequence>MTDFKLNTIDEAIHDIRDGKLVIVVDDEDRENEGDFIAAAEKITPEMVNFMATEGRGLICAPITEERCNELELEMMVGKNTSLHETPFTVSVDAVVPGVTTGISAHDRAVTIRLLADSKTRPEDLGRPGHIFPLKAKNRGVLRRSGHTEAAVDLAWMAGLQPAGVLVEIMNQDGTMARLPQLMKIAAKFGLKIISIADLIAYRIQTESLIERGEEVHLPTAFGDFRLIPFRQKSNGVEHMALLKGKWKPGEPVMVRVHSSCATGDIFGSLRCECGDQLHKSMELIEKEGQGAIVYIQQEGRGIGLMNKIKAYKLQEEGLDTVDANVHLGFDPDERDYGVGAQIIRSLGIEKMRLMTNNPVKRVGLEGYGLKVVETVPIEVKPNQFNEFYMKTKRDRMGHSLERFNYGDHTKE</sequence>
<dbReference type="InterPro" id="IPR016299">
    <property type="entry name" value="Riboflavin_synth_RibBA"/>
</dbReference>
<dbReference type="Gene3D" id="3.40.50.10990">
    <property type="entry name" value="GTP cyclohydrolase II"/>
    <property type="match status" value="1"/>
</dbReference>
<dbReference type="HAMAP" id="MF_00180">
    <property type="entry name" value="RibB"/>
    <property type="match status" value="1"/>
</dbReference>
<feature type="binding site" evidence="20">
    <location>
        <position position="168"/>
    </location>
    <ligand>
        <name>D-ribulose 5-phosphate</name>
        <dbReference type="ChEBI" id="CHEBI:58121"/>
    </ligand>
</feature>
<keyword evidence="9 20" id="KW-0479">Metal-binding</keyword>
<evidence type="ECO:0000256" key="20">
    <source>
        <dbReference type="HAMAP-Rule" id="MF_01283"/>
    </source>
</evidence>
<dbReference type="NCBIfam" id="TIGR00506">
    <property type="entry name" value="ribB"/>
    <property type="match status" value="1"/>
</dbReference>
<feature type="binding site" evidence="20">
    <location>
        <position position="261"/>
    </location>
    <ligand>
        <name>Zn(2+)</name>
        <dbReference type="ChEBI" id="CHEBI:29105"/>
        <note>catalytic</note>
    </ligand>
</feature>
<comment type="caution">
    <text evidence="22">The sequence shown here is derived from an EMBL/GenBank/DDBJ whole genome shotgun (WGS) entry which is preliminary data.</text>
</comment>
<feature type="binding site" evidence="20">
    <location>
        <position position="361"/>
    </location>
    <ligand>
        <name>GTP</name>
        <dbReference type="ChEBI" id="CHEBI:37565"/>
    </ligand>
</feature>
<dbReference type="SUPFAM" id="SSF55821">
    <property type="entry name" value="YrdC/RibB"/>
    <property type="match status" value="1"/>
</dbReference>
<organism evidence="22 23">
    <name type="scientific">Prolixibacter bellariivorans</name>
    <dbReference type="NCBI Taxonomy" id="314319"/>
    <lineage>
        <taxon>Bacteria</taxon>
        <taxon>Pseudomonadati</taxon>
        <taxon>Bacteroidota</taxon>
        <taxon>Bacteroidia</taxon>
        <taxon>Marinilabiliales</taxon>
        <taxon>Prolixibacteraceae</taxon>
        <taxon>Prolixibacter</taxon>
    </lineage>
</organism>
<dbReference type="InterPro" id="IPR000422">
    <property type="entry name" value="DHBP_synthase_RibB"/>
</dbReference>
<feature type="site" description="Essential for DHBP synthase activity" evidence="20">
    <location>
        <position position="130"/>
    </location>
</feature>
<dbReference type="Pfam" id="PF00926">
    <property type="entry name" value="DHBP_synthase"/>
    <property type="match status" value="1"/>
</dbReference>
<feature type="binding site" evidence="20">
    <location>
        <position position="35"/>
    </location>
    <ligand>
        <name>D-ribulose 5-phosphate</name>
        <dbReference type="ChEBI" id="CHEBI:58121"/>
    </ligand>
</feature>
<dbReference type="Proteomes" id="UP000391834">
    <property type="component" value="Unassembled WGS sequence"/>
</dbReference>
<dbReference type="OrthoDB" id="9793111at2"/>
<evidence type="ECO:0000256" key="14">
    <source>
        <dbReference type="ARBA" id="ARBA00023134"/>
    </source>
</evidence>
<dbReference type="NCBIfam" id="NF006803">
    <property type="entry name" value="PRK09311.1"/>
    <property type="match status" value="1"/>
</dbReference>
<feature type="binding site" evidence="20">
    <location>
        <position position="356"/>
    </location>
    <ligand>
        <name>GTP</name>
        <dbReference type="ChEBI" id="CHEBI:37565"/>
    </ligand>
</feature>
<evidence type="ECO:0000256" key="10">
    <source>
        <dbReference type="ARBA" id="ARBA00022741"/>
    </source>
</evidence>
<comment type="function">
    <text evidence="18 20">Catalyzes the conversion of GTP to 2,5-diamino-6-ribosylamino-4(3H)-pyrimidinone 5'-phosphate (DARP), formate and pyrophosphate.</text>
</comment>
<evidence type="ECO:0000256" key="1">
    <source>
        <dbReference type="ARBA" id="ARBA00000141"/>
    </source>
</evidence>
<dbReference type="GO" id="GO:0008686">
    <property type="term" value="F:3,4-dihydroxy-2-butanone-4-phosphate synthase activity"/>
    <property type="evidence" value="ECO:0007669"/>
    <property type="project" value="UniProtKB-UniRule"/>
</dbReference>
<dbReference type="InterPro" id="IPR000926">
    <property type="entry name" value="RibA"/>
</dbReference>
<proteinExistence type="inferred from homology"/>
<evidence type="ECO:0000256" key="15">
    <source>
        <dbReference type="ARBA" id="ARBA00023211"/>
    </source>
</evidence>
<keyword evidence="14 20" id="KW-0342">GTP-binding</keyword>
<evidence type="ECO:0000256" key="4">
    <source>
        <dbReference type="ARBA" id="ARBA00004853"/>
    </source>
</evidence>
<dbReference type="EC" id="4.1.99.12" evidence="20"/>
<feature type="active site" description="Nucleophile; for GTP cyclohydrolase activity" evidence="20">
    <location>
        <position position="335"/>
    </location>
</feature>
<dbReference type="PIRSF" id="PIRSF001259">
    <property type="entry name" value="RibA"/>
    <property type="match status" value="1"/>
</dbReference>
<feature type="active site" description="Proton acceptor; for GTP cyclohydrolase activity" evidence="20">
    <location>
        <position position="333"/>
    </location>
</feature>
<dbReference type="FunFam" id="3.40.50.10990:FF:000001">
    <property type="entry name" value="Riboflavin biosynthesis protein RibBA"/>
    <property type="match status" value="1"/>
</dbReference>
<comment type="cofactor">
    <cofactor evidence="20">
        <name>Mg(2+)</name>
        <dbReference type="ChEBI" id="CHEBI:18420"/>
    </cofactor>
    <cofactor evidence="20">
        <name>Mn(2+)</name>
        <dbReference type="ChEBI" id="CHEBI:29035"/>
    </cofactor>
    <text evidence="20">Binds 2 divalent metal cations per subunit. Magnesium or manganese.</text>
</comment>
<feature type="domain" description="GTP cyclohydrolase II" evidence="21">
    <location>
        <begin position="214"/>
        <end position="377"/>
    </location>
</feature>
<feature type="binding site" evidence="20">
    <location>
        <begin position="299"/>
        <end position="301"/>
    </location>
    <ligand>
        <name>GTP</name>
        <dbReference type="ChEBI" id="CHEBI:37565"/>
    </ligand>
</feature>
<dbReference type="GO" id="GO:0005829">
    <property type="term" value="C:cytosol"/>
    <property type="evidence" value="ECO:0007669"/>
    <property type="project" value="TreeGrafter"/>
</dbReference>
<feature type="binding site" evidence="20">
    <location>
        <begin position="30"/>
        <end position="31"/>
    </location>
    <ligand>
        <name>D-ribulose 5-phosphate</name>
        <dbReference type="ChEBI" id="CHEBI:58121"/>
    </ligand>
</feature>
<accession>A0A5M4AW99</accession>
<dbReference type="GO" id="GO:0000287">
    <property type="term" value="F:magnesium ion binding"/>
    <property type="evidence" value="ECO:0007669"/>
    <property type="project" value="UniProtKB-UniRule"/>
</dbReference>
<evidence type="ECO:0000256" key="7">
    <source>
        <dbReference type="ARBA" id="ARBA00008976"/>
    </source>
</evidence>
<keyword evidence="13 20" id="KW-0460">Magnesium</keyword>
<dbReference type="Gene3D" id="3.90.870.10">
    <property type="entry name" value="DHBP synthase"/>
    <property type="match status" value="1"/>
</dbReference>
<feature type="binding site" evidence="20">
    <location>
        <position position="31"/>
    </location>
    <ligand>
        <name>Mg(2+)</name>
        <dbReference type="ChEBI" id="CHEBI:18420"/>
        <label>2</label>
    </ligand>
</feature>
<comment type="similarity">
    <text evidence="7 20">In the C-terminal section; belongs to the GTP cyclohydrolase II family.</text>
</comment>
<gene>
    <name evidence="20 22" type="primary">ribBA</name>
    <name evidence="22" type="ORF">PbJCM13498_10630</name>
</gene>
<evidence type="ECO:0000256" key="11">
    <source>
        <dbReference type="ARBA" id="ARBA00022801"/>
    </source>
</evidence>
<keyword evidence="17 20" id="KW-0511">Multifunctional enzyme</keyword>
<dbReference type="GO" id="GO:0005525">
    <property type="term" value="F:GTP binding"/>
    <property type="evidence" value="ECO:0007669"/>
    <property type="project" value="UniProtKB-KW"/>
</dbReference>
<feature type="binding site" evidence="20">
    <location>
        <position position="272"/>
    </location>
    <ligand>
        <name>Zn(2+)</name>
        <dbReference type="ChEBI" id="CHEBI:29105"/>
        <note>catalytic</note>
    </ligand>
</feature>
<dbReference type="InterPro" id="IPR017945">
    <property type="entry name" value="DHBP_synth_RibB-like_a/b_dom"/>
</dbReference>
<keyword evidence="23" id="KW-1185">Reference proteome</keyword>
<dbReference type="Pfam" id="PF00925">
    <property type="entry name" value="GTP_cyclohydro2"/>
    <property type="match status" value="1"/>
</dbReference>
<name>A0A5M4AW99_9BACT</name>
<keyword evidence="10 20" id="KW-0547">Nucleotide-binding</keyword>
<comment type="pathway">
    <text evidence="4 20">Cofactor biosynthesis; riboflavin biosynthesis; 5-amino-6-(D-ribitylamino)uracil from GTP: step 1/4.</text>
</comment>
<evidence type="ECO:0000256" key="18">
    <source>
        <dbReference type="ARBA" id="ARBA00043932"/>
    </source>
</evidence>
<comment type="cofactor">
    <cofactor evidence="2">
        <name>Mn(2+)</name>
        <dbReference type="ChEBI" id="CHEBI:29035"/>
    </cofactor>
</comment>
<comment type="catalytic activity">
    <reaction evidence="19 20">
        <text>GTP + 4 H2O = 2,5-diamino-6-hydroxy-4-(5-phosphoribosylamino)-pyrimidine + formate + 2 phosphate + 3 H(+)</text>
        <dbReference type="Rhea" id="RHEA:23704"/>
        <dbReference type="ChEBI" id="CHEBI:15377"/>
        <dbReference type="ChEBI" id="CHEBI:15378"/>
        <dbReference type="ChEBI" id="CHEBI:15740"/>
        <dbReference type="ChEBI" id="CHEBI:37565"/>
        <dbReference type="ChEBI" id="CHEBI:43474"/>
        <dbReference type="ChEBI" id="CHEBI:58614"/>
        <dbReference type="EC" id="3.5.4.25"/>
    </reaction>
</comment>
<dbReference type="InterPro" id="IPR036144">
    <property type="entry name" value="RibA-like_sf"/>
</dbReference>
<dbReference type="FunFam" id="3.90.870.10:FF:000001">
    <property type="entry name" value="Riboflavin biosynthesis protein RibBA"/>
    <property type="match status" value="1"/>
</dbReference>
<comment type="cofactor">
    <cofactor evidence="20">
        <name>Zn(2+)</name>
        <dbReference type="ChEBI" id="CHEBI:29105"/>
    </cofactor>
    <text evidence="20">Binds 1 zinc ion per subunit.</text>
</comment>
<evidence type="ECO:0000313" key="22">
    <source>
        <dbReference type="EMBL" id="GET32200.1"/>
    </source>
</evidence>
<protein>
    <recommendedName>
        <fullName evidence="20">Riboflavin biosynthesis protein RibBA</fullName>
    </recommendedName>
    <domain>
        <recommendedName>
            <fullName evidence="20">3,4-dihydroxy-2-butanone 4-phosphate synthase</fullName>
            <shortName evidence="20">DHBP synthase</shortName>
            <ecNumber evidence="20">4.1.99.12</ecNumber>
        </recommendedName>
    </domain>
    <domain>
        <recommendedName>
            <fullName evidence="20">GTP cyclohydrolase-2</fullName>
            <ecNumber evidence="20">3.5.4.25</ecNumber>
        </recommendedName>
        <alternativeName>
            <fullName evidence="20">GTP cyclohydrolase II</fullName>
        </alternativeName>
    </domain>
</protein>
<comment type="catalytic activity">
    <reaction evidence="1 20">
        <text>D-ribulose 5-phosphate = (2S)-2-hydroxy-3-oxobutyl phosphate + formate + H(+)</text>
        <dbReference type="Rhea" id="RHEA:18457"/>
        <dbReference type="ChEBI" id="CHEBI:15378"/>
        <dbReference type="ChEBI" id="CHEBI:15740"/>
        <dbReference type="ChEBI" id="CHEBI:58121"/>
        <dbReference type="ChEBI" id="CHEBI:58830"/>
        <dbReference type="EC" id="4.1.99.12"/>
    </reaction>
</comment>
<dbReference type="GO" id="GO:0008270">
    <property type="term" value="F:zinc ion binding"/>
    <property type="evidence" value="ECO:0007669"/>
    <property type="project" value="UniProtKB-UniRule"/>
</dbReference>
<evidence type="ECO:0000256" key="19">
    <source>
        <dbReference type="ARBA" id="ARBA00049295"/>
    </source>
</evidence>
<dbReference type="PANTHER" id="PTHR21327">
    <property type="entry name" value="GTP CYCLOHYDROLASE II-RELATED"/>
    <property type="match status" value="1"/>
</dbReference>
<evidence type="ECO:0000256" key="12">
    <source>
        <dbReference type="ARBA" id="ARBA00022833"/>
    </source>
</evidence>
<evidence type="ECO:0000256" key="13">
    <source>
        <dbReference type="ARBA" id="ARBA00022842"/>
    </source>
</evidence>
<dbReference type="EC" id="3.5.4.25" evidence="20"/>
<comment type="similarity">
    <text evidence="6 20">In the N-terminal section; belongs to the DHBP synthase family.</text>
</comment>
<feature type="site" description="Essential for DHBP synthase activity" evidence="20">
    <location>
        <position position="168"/>
    </location>
</feature>
<feature type="binding site" evidence="20">
    <location>
        <begin position="144"/>
        <end position="148"/>
    </location>
    <ligand>
        <name>D-ribulose 5-phosphate</name>
        <dbReference type="ChEBI" id="CHEBI:58121"/>
    </ligand>
</feature>
<dbReference type="AlphaFoldDB" id="A0A5M4AW99"/>
<keyword evidence="11 20" id="KW-0378">Hydrolase</keyword>